<evidence type="ECO:0000256" key="1">
    <source>
        <dbReference type="SAM" id="MobiDB-lite"/>
    </source>
</evidence>
<accession>A0A5B0DWR5</accession>
<proteinExistence type="predicted"/>
<feature type="region of interest" description="Disordered" evidence="1">
    <location>
        <begin position="1"/>
        <end position="62"/>
    </location>
</feature>
<sequence>MANHSPNRDNYVAKKTWDEAMSGEAAKPAEDANTPEPTKNEARKNGGGAKAQPSRGLASASN</sequence>
<name>A0A5B0DWR5_9HYPH</name>
<dbReference type="RefSeq" id="WP_149299160.1">
    <property type="nucleotide sequence ID" value="NZ_VTWH01000002.1"/>
</dbReference>
<organism evidence="2 3">
    <name type="scientific">Aureimonas fodinaquatilis</name>
    <dbReference type="NCBI Taxonomy" id="2565783"/>
    <lineage>
        <taxon>Bacteria</taxon>
        <taxon>Pseudomonadati</taxon>
        <taxon>Pseudomonadota</taxon>
        <taxon>Alphaproteobacteria</taxon>
        <taxon>Hyphomicrobiales</taxon>
        <taxon>Aurantimonadaceae</taxon>
        <taxon>Aureimonas</taxon>
    </lineage>
</organism>
<protein>
    <submittedName>
        <fullName evidence="2">Uncharacterized protein</fullName>
    </submittedName>
</protein>
<evidence type="ECO:0000313" key="2">
    <source>
        <dbReference type="EMBL" id="KAA0970305.1"/>
    </source>
</evidence>
<evidence type="ECO:0000313" key="3">
    <source>
        <dbReference type="Proteomes" id="UP000324738"/>
    </source>
</evidence>
<gene>
    <name evidence="2" type="ORF">FPY71_07210</name>
</gene>
<keyword evidence="3" id="KW-1185">Reference proteome</keyword>
<dbReference type="EMBL" id="VTWH01000002">
    <property type="protein sequence ID" value="KAA0970305.1"/>
    <property type="molecule type" value="Genomic_DNA"/>
</dbReference>
<dbReference type="AlphaFoldDB" id="A0A5B0DWR5"/>
<comment type="caution">
    <text evidence="2">The sequence shown here is derived from an EMBL/GenBank/DDBJ whole genome shotgun (WGS) entry which is preliminary data.</text>
</comment>
<dbReference type="Proteomes" id="UP000324738">
    <property type="component" value="Unassembled WGS sequence"/>
</dbReference>
<reference evidence="2 3" key="1">
    <citation type="submission" date="2019-08" db="EMBL/GenBank/DDBJ databases">
        <title>Aureimonas fodiniaquatilis sp. nov., isolated from a coal mine wastewater.</title>
        <authorList>
            <person name="Kim W."/>
        </authorList>
    </citation>
    <scope>NUCLEOTIDE SEQUENCE [LARGE SCALE GENOMIC DNA]</scope>
    <source>
        <strain evidence="2 3">CAU 1482</strain>
    </source>
</reference>